<dbReference type="EMBL" id="JAELXT010000003">
    <property type="protein sequence ID" value="MBJ6124692.1"/>
    <property type="molecule type" value="Genomic_DNA"/>
</dbReference>
<evidence type="ECO:0000313" key="4">
    <source>
        <dbReference type="Proteomes" id="UP000620670"/>
    </source>
</evidence>
<feature type="region of interest" description="Disordered" evidence="1">
    <location>
        <begin position="98"/>
        <end position="135"/>
    </location>
</feature>
<evidence type="ECO:0000256" key="1">
    <source>
        <dbReference type="SAM" id="MobiDB-lite"/>
    </source>
</evidence>
<evidence type="ECO:0000256" key="2">
    <source>
        <dbReference type="SAM" id="Phobius"/>
    </source>
</evidence>
<keyword evidence="2" id="KW-1133">Transmembrane helix</keyword>
<proteinExistence type="predicted"/>
<gene>
    <name evidence="3" type="ORF">JAO75_04650</name>
</gene>
<keyword evidence="2" id="KW-0812">Transmembrane</keyword>
<keyword evidence="4" id="KW-1185">Reference proteome</keyword>
<reference evidence="4" key="1">
    <citation type="submission" date="2020-12" db="EMBL/GenBank/DDBJ databases">
        <title>Hymenobacter sp.</title>
        <authorList>
            <person name="Kim M.K."/>
        </authorList>
    </citation>
    <scope>NUCLEOTIDE SEQUENCE [LARGE SCALE GENOMIC DNA]</scope>
    <source>
        <strain evidence="4">BT325</strain>
    </source>
</reference>
<keyword evidence="2" id="KW-0472">Membrane</keyword>
<accession>A0ABS0XXB5</accession>
<name>A0ABS0XXB5_9HYPH</name>
<dbReference type="RefSeq" id="WP_199047084.1">
    <property type="nucleotide sequence ID" value="NZ_JAELXT010000003.1"/>
</dbReference>
<evidence type="ECO:0000313" key="3">
    <source>
        <dbReference type="EMBL" id="MBJ6124692.1"/>
    </source>
</evidence>
<protein>
    <submittedName>
        <fullName evidence="3">Uncharacterized protein</fullName>
    </submittedName>
</protein>
<sequence>MRRLLWIVAWIAVALWSLFAWGAYGLLDFFGGMAARNADIVPGNPEAVEWLSWALITLRGLGLGAIVFVWGLVSLLILAVPAVLSLFLGSSRHHHHRVHEWRGPGTGPNPSTPFTPPTGSYQPNGLHPPRRIEKR</sequence>
<comment type="caution">
    <text evidence="3">The sequence shown here is derived from an EMBL/GenBank/DDBJ whole genome shotgun (WGS) entry which is preliminary data.</text>
</comment>
<organism evidence="3 4">
    <name type="scientific">Microvirga splendida</name>
    <dbReference type="NCBI Taxonomy" id="2795727"/>
    <lineage>
        <taxon>Bacteria</taxon>
        <taxon>Pseudomonadati</taxon>
        <taxon>Pseudomonadota</taxon>
        <taxon>Alphaproteobacteria</taxon>
        <taxon>Hyphomicrobiales</taxon>
        <taxon>Methylobacteriaceae</taxon>
        <taxon>Microvirga</taxon>
    </lineage>
</organism>
<feature type="transmembrane region" description="Helical" evidence="2">
    <location>
        <begin position="61"/>
        <end position="88"/>
    </location>
</feature>
<dbReference type="Proteomes" id="UP000620670">
    <property type="component" value="Unassembled WGS sequence"/>
</dbReference>